<protein>
    <recommendedName>
        <fullName evidence="3">Lipase (Class 3)</fullName>
    </recommendedName>
</protein>
<evidence type="ECO:0000313" key="1">
    <source>
        <dbReference type="EMBL" id="MCW9708141.1"/>
    </source>
</evidence>
<dbReference type="EMBL" id="JAGGJA010000010">
    <property type="protein sequence ID" value="MCW9708141.1"/>
    <property type="molecule type" value="Genomic_DNA"/>
</dbReference>
<comment type="caution">
    <text evidence="1">The sequence shown here is derived from an EMBL/GenBank/DDBJ whole genome shotgun (WGS) entry which is preliminary data.</text>
</comment>
<evidence type="ECO:0000313" key="2">
    <source>
        <dbReference type="Proteomes" id="UP001207918"/>
    </source>
</evidence>
<name>A0ABT3PQN3_9BACT</name>
<gene>
    <name evidence="1" type="ORF">J6I44_14845</name>
</gene>
<keyword evidence="2" id="KW-1185">Reference proteome</keyword>
<reference evidence="1 2" key="1">
    <citation type="submission" date="2021-03" db="EMBL/GenBank/DDBJ databases">
        <title>Aliifodinibius sp. nov., a new bacterium isolated from saline soil.</title>
        <authorList>
            <person name="Galisteo C."/>
            <person name="De La Haba R."/>
            <person name="Sanchez-Porro C."/>
            <person name="Ventosa A."/>
        </authorList>
    </citation>
    <scope>NUCLEOTIDE SEQUENCE [LARGE SCALE GENOMIC DNA]</scope>
    <source>
        <strain evidence="1 2">1BSP15-2V2</strain>
    </source>
</reference>
<sequence>MDQQVIIYIHGISPDENLATIAKVIDGEDLREIQDPQRKMELSHRKEYEALQSGVKRYLRKENKQEEWDKAEHCFTEWGWEYQESDAQNLGASHRLKDAQHYLGQRVIKAITDSYWFTLLPQKAIRKLALYGLADAFYYISSDGRKSIRARIYHLIGNRLGNLLSDPDSTITITIIGHSAGSVVAFDLVNYLFTEDKLSMTELLEEANALEKNISELRKLREQHEMPFTKGDAALEDTLSFVKSLITLKSIKEDNRLTLRRLITMGSPIAMMALRSDKRIRDLAYGNRIPLDSLGLTANGKNSEAPLWVNMWNKYDPISFPVEPMVEESPNVKDYHLRTAWNPLNSHTNYWHSKNVHRLLARLW</sequence>
<dbReference type="Proteomes" id="UP001207918">
    <property type="component" value="Unassembled WGS sequence"/>
</dbReference>
<proteinExistence type="predicted"/>
<accession>A0ABT3PQN3</accession>
<evidence type="ECO:0008006" key="3">
    <source>
        <dbReference type="Google" id="ProtNLM"/>
    </source>
</evidence>
<dbReference type="RefSeq" id="WP_265766927.1">
    <property type="nucleotide sequence ID" value="NZ_JAGGJA010000010.1"/>
</dbReference>
<organism evidence="1 2">
    <name type="scientific">Fodinibius salsisoli</name>
    <dbReference type="NCBI Taxonomy" id="2820877"/>
    <lineage>
        <taxon>Bacteria</taxon>
        <taxon>Pseudomonadati</taxon>
        <taxon>Balneolota</taxon>
        <taxon>Balneolia</taxon>
        <taxon>Balneolales</taxon>
        <taxon>Balneolaceae</taxon>
        <taxon>Fodinibius</taxon>
    </lineage>
</organism>